<organism evidence="2 3">
    <name type="scientific">Gordonia aquimaris</name>
    <dbReference type="NCBI Taxonomy" id="2984863"/>
    <lineage>
        <taxon>Bacteria</taxon>
        <taxon>Bacillati</taxon>
        <taxon>Actinomycetota</taxon>
        <taxon>Actinomycetes</taxon>
        <taxon>Mycobacteriales</taxon>
        <taxon>Gordoniaceae</taxon>
        <taxon>Gordonia</taxon>
    </lineage>
</organism>
<evidence type="ECO:0008006" key="4">
    <source>
        <dbReference type="Google" id="ProtNLM"/>
    </source>
</evidence>
<keyword evidence="1" id="KW-0732">Signal</keyword>
<evidence type="ECO:0000313" key="2">
    <source>
        <dbReference type="EMBL" id="MCX2963359.1"/>
    </source>
</evidence>
<proteinExistence type="predicted"/>
<evidence type="ECO:0000256" key="1">
    <source>
        <dbReference type="SAM" id="SignalP"/>
    </source>
</evidence>
<sequence length="134" mass="13946">MRQRGWPRVRIVPAALLAAATAMMVSPGSATAVPVGKVDAGVPFSSVVYGTGCRYDLTVDVNSVGTVTFWERPQGAPARVLGSAEADGAIATISWVPRRVATTQLYATQNGVTGPVAVLRVHQGYGSGWACFAL</sequence>
<accession>A0A9X3I4D4</accession>
<keyword evidence="3" id="KW-1185">Reference proteome</keyword>
<reference evidence="2" key="1">
    <citation type="submission" date="2022-10" db="EMBL/GenBank/DDBJ databases">
        <title>WGS of marine actinomycetes from Thailand.</title>
        <authorList>
            <person name="Thawai C."/>
        </authorList>
    </citation>
    <scope>NUCLEOTIDE SEQUENCE</scope>
    <source>
        <strain evidence="2">SW21</strain>
    </source>
</reference>
<gene>
    <name evidence="2" type="ORF">OSB52_04560</name>
</gene>
<name>A0A9X3I4D4_9ACTN</name>
<comment type="caution">
    <text evidence="2">The sequence shown here is derived from an EMBL/GenBank/DDBJ whole genome shotgun (WGS) entry which is preliminary data.</text>
</comment>
<protein>
    <recommendedName>
        <fullName evidence="4">Secreted protein</fullName>
    </recommendedName>
</protein>
<dbReference type="EMBL" id="JAPKFM010000003">
    <property type="protein sequence ID" value="MCX2963359.1"/>
    <property type="molecule type" value="Genomic_DNA"/>
</dbReference>
<dbReference type="Proteomes" id="UP001143347">
    <property type="component" value="Unassembled WGS sequence"/>
</dbReference>
<evidence type="ECO:0000313" key="3">
    <source>
        <dbReference type="Proteomes" id="UP001143347"/>
    </source>
</evidence>
<feature type="signal peptide" evidence="1">
    <location>
        <begin position="1"/>
        <end position="32"/>
    </location>
</feature>
<dbReference type="AlphaFoldDB" id="A0A9X3I4D4"/>
<feature type="chain" id="PRO_5040942781" description="Secreted protein" evidence="1">
    <location>
        <begin position="33"/>
        <end position="134"/>
    </location>
</feature>
<dbReference type="RefSeq" id="WP_266060408.1">
    <property type="nucleotide sequence ID" value="NZ_JAPKFM010000003.1"/>
</dbReference>